<reference evidence="1 2" key="1">
    <citation type="submission" date="2017-11" db="EMBL/GenBank/DDBJ databases">
        <title>Genomic Encyclopedia of Archaeal and Bacterial Type Strains, Phase II (KMG-II): From Individual Species to Whole Genera.</title>
        <authorList>
            <person name="Goeker M."/>
        </authorList>
    </citation>
    <scope>NUCLEOTIDE SEQUENCE [LARGE SCALE GENOMIC DNA]</scope>
    <source>
        <strain evidence="1 2">DSM 27617</strain>
    </source>
</reference>
<organism evidence="1 2">
    <name type="scientific">Chryseobacterium geocarposphaerae</name>
    <dbReference type="NCBI Taxonomy" id="1416776"/>
    <lineage>
        <taxon>Bacteria</taxon>
        <taxon>Pseudomonadati</taxon>
        <taxon>Bacteroidota</taxon>
        <taxon>Flavobacteriia</taxon>
        <taxon>Flavobacteriales</taxon>
        <taxon>Weeksellaceae</taxon>
        <taxon>Chryseobacterium group</taxon>
        <taxon>Chryseobacterium</taxon>
    </lineage>
</organism>
<evidence type="ECO:0000313" key="1">
    <source>
        <dbReference type="EMBL" id="PJJ66584.1"/>
    </source>
</evidence>
<protein>
    <submittedName>
        <fullName evidence="1">Uncharacterized protein</fullName>
    </submittedName>
</protein>
<evidence type="ECO:0000313" key="2">
    <source>
        <dbReference type="Proteomes" id="UP000228740"/>
    </source>
</evidence>
<sequence length="79" mass="9474">MIKIKRKFCYLIGKTKENIISNFGKNYVESDNILYYTINRTWFTKGVTLSIKFDQHDKVKSVSTMKNNYTLIWHSVFDR</sequence>
<dbReference type="EMBL" id="PGFD01000001">
    <property type="protein sequence ID" value="PJJ66584.1"/>
    <property type="molecule type" value="Genomic_DNA"/>
</dbReference>
<proteinExistence type="predicted"/>
<comment type="caution">
    <text evidence="1">The sequence shown here is derived from an EMBL/GenBank/DDBJ whole genome shotgun (WGS) entry which is preliminary data.</text>
</comment>
<keyword evidence="2" id="KW-1185">Reference proteome</keyword>
<gene>
    <name evidence="1" type="ORF">CLV73_0573</name>
</gene>
<dbReference type="AlphaFoldDB" id="A0A2M9C709"/>
<accession>A0A2M9C709</accession>
<name>A0A2M9C709_9FLAO</name>
<dbReference type="Proteomes" id="UP000228740">
    <property type="component" value="Unassembled WGS sequence"/>
</dbReference>